<dbReference type="AlphaFoldDB" id="A0A0P0WKH1"/>
<gene>
    <name evidence="1" type="ordered locus">Os05g0313298</name>
    <name evidence="1" type="ORF">OSNPB_050313298</name>
</gene>
<reference evidence="1 2" key="2">
    <citation type="journal article" date="2013" name="Plant Cell Physiol.">
        <title>Rice Annotation Project Database (RAP-DB): an integrative and interactive database for rice genomics.</title>
        <authorList>
            <person name="Sakai H."/>
            <person name="Lee S.S."/>
            <person name="Tanaka T."/>
            <person name="Numa H."/>
            <person name="Kim J."/>
            <person name="Kawahara Y."/>
            <person name="Wakimoto H."/>
            <person name="Yang C.C."/>
            <person name="Iwamoto M."/>
            <person name="Abe T."/>
            <person name="Yamada Y."/>
            <person name="Muto A."/>
            <person name="Inokuchi H."/>
            <person name="Ikemura T."/>
            <person name="Matsumoto T."/>
            <person name="Sasaki T."/>
            <person name="Itoh T."/>
        </authorList>
    </citation>
    <scope>NUCLEOTIDE SEQUENCE [LARGE SCALE GENOMIC DNA]</scope>
    <source>
        <strain evidence="2">cv. Nipponbare</strain>
    </source>
</reference>
<dbReference type="Proteomes" id="UP000059680">
    <property type="component" value="Chromosome 5"/>
</dbReference>
<dbReference type="PaxDb" id="39947-A0A0P0WKH1"/>
<dbReference type="EMBL" id="AP014961">
    <property type="protein sequence ID" value="BAS93306.1"/>
    <property type="molecule type" value="Genomic_DNA"/>
</dbReference>
<proteinExistence type="predicted"/>
<dbReference type="InParanoid" id="A0A0P0WKH1"/>
<accession>A0A0P0WKH1</accession>
<evidence type="ECO:0000313" key="1">
    <source>
        <dbReference type="EMBL" id="BAS93306.1"/>
    </source>
</evidence>
<reference evidence="1 2" key="3">
    <citation type="journal article" date="2013" name="Rice">
        <title>Improvement of the Oryza sativa Nipponbare reference genome using next generation sequence and optical map data.</title>
        <authorList>
            <person name="Kawahara Y."/>
            <person name="de la Bastide M."/>
            <person name="Hamilton J.P."/>
            <person name="Kanamori H."/>
            <person name="McCombie W.R."/>
            <person name="Ouyang S."/>
            <person name="Schwartz D.C."/>
            <person name="Tanaka T."/>
            <person name="Wu J."/>
            <person name="Zhou S."/>
            <person name="Childs K.L."/>
            <person name="Davidson R.M."/>
            <person name="Lin H."/>
            <person name="Quesada-Ocampo L."/>
            <person name="Vaillancourt B."/>
            <person name="Sakai H."/>
            <person name="Lee S.S."/>
            <person name="Kim J."/>
            <person name="Numa H."/>
            <person name="Itoh T."/>
            <person name="Buell C.R."/>
            <person name="Matsumoto T."/>
        </authorList>
    </citation>
    <scope>NUCLEOTIDE SEQUENCE [LARGE SCALE GENOMIC DNA]</scope>
    <source>
        <strain evidence="2">cv. Nipponbare</strain>
    </source>
</reference>
<name>A0A0P0WKH1_ORYSJ</name>
<reference evidence="2" key="1">
    <citation type="journal article" date="2005" name="Nature">
        <title>The map-based sequence of the rice genome.</title>
        <authorList>
            <consortium name="International rice genome sequencing project (IRGSP)"/>
            <person name="Matsumoto T."/>
            <person name="Wu J."/>
            <person name="Kanamori H."/>
            <person name="Katayose Y."/>
            <person name="Fujisawa M."/>
            <person name="Namiki N."/>
            <person name="Mizuno H."/>
            <person name="Yamamoto K."/>
            <person name="Antonio B.A."/>
            <person name="Baba T."/>
            <person name="Sakata K."/>
            <person name="Nagamura Y."/>
            <person name="Aoki H."/>
            <person name="Arikawa K."/>
            <person name="Arita K."/>
            <person name="Bito T."/>
            <person name="Chiden Y."/>
            <person name="Fujitsuka N."/>
            <person name="Fukunaka R."/>
            <person name="Hamada M."/>
            <person name="Harada C."/>
            <person name="Hayashi A."/>
            <person name="Hijishita S."/>
            <person name="Honda M."/>
            <person name="Hosokawa S."/>
            <person name="Ichikawa Y."/>
            <person name="Idonuma A."/>
            <person name="Iijima M."/>
            <person name="Ikeda M."/>
            <person name="Ikeno M."/>
            <person name="Ito K."/>
            <person name="Ito S."/>
            <person name="Ito T."/>
            <person name="Ito Y."/>
            <person name="Ito Y."/>
            <person name="Iwabuchi A."/>
            <person name="Kamiya K."/>
            <person name="Karasawa W."/>
            <person name="Kurita K."/>
            <person name="Katagiri S."/>
            <person name="Kikuta A."/>
            <person name="Kobayashi H."/>
            <person name="Kobayashi N."/>
            <person name="Machita K."/>
            <person name="Maehara T."/>
            <person name="Masukawa M."/>
            <person name="Mizubayashi T."/>
            <person name="Mukai Y."/>
            <person name="Nagasaki H."/>
            <person name="Nagata Y."/>
            <person name="Naito S."/>
            <person name="Nakashima M."/>
            <person name="Nakama Y."/>
            <person name="Nakamichi Y."/>
            <person name="Nakamura M."/>
            <person name="Meguro A."/>
            <person name="Negishi M."/>
            <person name="Ohta I."/>
            <person name="Ohta T."/>
            <person name="Okamoto M."/>
            <person name="Ono N."/>
            <person name="Saji S."/>
            <person name="Sakaguchi M."/>
            <person name="Sakai K."/>
            <person name="Shibata M."/>
            <person name="Shimokawa T."/>
            <person name="Song J."/>
            <person name="Takazaki Y."/>
            <person name="Terasawa K."/>
            <person name="Tsugane M."/>
            <person name="Tsuji K."/>
            <person name="Ueda S."/>
            <person name="Waki K."/>
            <person name="Yamagata H."/>
            <person name="Yamamoto M."/>
            <person name="Yamamoto S."/>
            <person name="Yamane H."/>
            <person name="Yoshiki S."/>
            <person name="Yoshihara R."/>
            <person name="Yukawa K."/>
            <person name="Zhong H."/>
            <person name="Yano M."/>
            <person name="Yuan Q."/>
            <person name="Ouyang S."/>
            <person name="Liu J."/>
            <person name="Jones K.M."/>
            <person name="Gansberger K."/>
            <person name="Moffat K."/>
            <person name="Hill J."/>
            <person name="Bera J."/>
            <person name="Fadrosh D."/>
            <person name="Jin S."/>
            <person name="Johri S."/>
            <person name="Kim M."/>
            <person name="Overton L."/>
            <person name="Reardon M."/>
            <person name="Tsitrin T."/>
            <person name="Vuong H."/>
            <person name="Weaver B."/>
            <person name="Ciecko A."/>
            <person name="Tallon L."/>
            <person name="Jackson J."/>
            <person name="Pai G."/>
            <person name="Aken S.V."/>
            <person name="Utterback T."/>
            <person name="Reidmuller S."/>
            <person name="Feldblyum T."/>
            <person name="Hsiao J."/>
            <person name="Zismann V."/>
            <person name="Iobst S."/>
            <person name="de Vazeille A.R."/>
            <person name="Buell C.R."/>
            <person name="Ying K."/>
            <person name="Li Y."/>
            <person name="Lu T."/>
            <person name="Huang Y."/>
            <person name="Zhao Q."/>
            <person name="Feng Q."/>
            <person name="Zhang L."/>
            <person name="Zhu J."/>
            <person name="Weng Q."/>
            <person name="Mu J."/>
            <person name="Lu Y."/>
            <person name="Fan D."/>
            <person name="Liu Y."/>
            <person name="Guan J."/>
            <person name="Zhang Y."/>
            <person name="Yu S."/>
            <person name="Liu X."/>
            <person name="Zhang Y."/>
            <person name="Hong G."/>
            <person name="Han B."/>
            <person name="Choisne N."/>
            <person name="Demange N."/>
            <person name="Orjeda G."/>
            <person name="Samain S."/>
            <person name="Cattolico L."/>
            <person name="Pelletier E."/>
            <person name="Couloux A."/>
            <person name="Segurens B."/>
            <person name="Wincker P."/>
            <person name="D'Hont A."/>
            <person name="Scarpelli C."/>
            <person name="Weissenbach J."/>
            <person name="Salanoubat M."/>
            <person name="Quetier F."/>
            <person name="Yu Y."/>
            <person name="Kim H.R."/>
            <person name="Rambo T."/>
            <person name="Currie J."/>
            <person name="Collura K."/>
            <person name="Luo M."/>
            <person name="Yang T."/>
            <person name="Ammiraju J.S.S."/>
            <person name="Engler F."/>
            <person name="Soderlund C."/>
            <person name="Wing R.A."/>
            <person name="Palmer L.E."/>
            <person name="de la Bastide M."/>
            <person name="Spiegel L."/>
            <person name="Nascimento L."/>
            <person name="Zutavern T."/>
            <person name="O'Shaughnessy A."/>
            <person name="Dike S."/>
            <person name="Dedhia N."/>
            <person name="Preston R."/>
            <person name="Balija V."/>
            <person name="McCombie W.R."/>
            <person name="Chow T."/>
            <person name="Chen H."/>
            <person name="Chung M."/>
            <person name="Chen C."/>
            <person name="Shaw J."/>
            <person name="Wu H."/>
            <person name="Hsiao K."/>
            <person name="Chao Y."/>
            <person name="Chu M."/>
            <person name="Cheng C."/>
            <person name="Hour A."/>
            <person name="Lee P."/>
            <person name="Lin S."/>
            <person name="Lin Y."/>
            <person name="Liou J."/>
            <person name="Liu S."/>
            <person name="Hsing Y."/>
            <person name="Raghuvanshi S."/>
            <person name="Mohanty A."/>
            <person name="Bharti A.K."/>
            <person name="Gaur A."/>
            <person name="Gupta V."/>
            <person name="Kumar D."/>
            <person name="Ravi V."/>
            <person name="Vij S."/>
            <person name="Kapur A."/>
            <person name="Khurana P."/>
            <person name="Khurana P."/>
            <person name="Khurana J.P."/>
            <person name="Tyagi A.K."/>
            <person name="Gaikwad K."/>
            <person name="Singh A."/>
            <person name="Dalal V."/>
            <person name="Srivastava S."/>
            <person name="Dixit A."/>
            <person name="Pal A.K."/>
            <person name="Ghazi I.A."/>
            <person name="Yadav M."/>
            <person name="Pandit A."/>
            <person name="Bhargava A."/>
            <person name="Sureshbabu K."/>
            <person name="Batra K."/>
            <person name="Sharma T.R."/>
            <person name="Mohapatra T."/>
            <person name="Singh N.K."/>
            <person name="Messing J."/>
            <person name="Nelson A.B."/>
            <person name="Fuks G."/>
            <person name="Kavchok S."/>
            <person name="Keizer G."/>
            <person name="Linton E."/>
            <person name="Llaca V."/>
            <person name="Song R."/>
            <person name="Tanyolac B."/>
            <person name="Young S."/>
            <person name="Ho-Il K."/>
            <person name="Hahn J.H."/>
            <person name="Sangsakoo G."/>
            <person name="Vanavichit A."/>
            <person name="de Mattos Luiz.A.T."/>
            <person name="Zimmer P.D."/>
            <person name="Malone G."/>
            <person name="Dellagostin O."/>
            <person name="de Oliveira A.C."/>
            <person name="Bevan M."/>
            <person name="Bancroft I."/>
            <person name="Minx P."/>
            <person name="Cordum H."/>
            <person name="Wilson R."/>
            <person name="Cheng Z."/>
            <person name="Jin W."/>
            <person name="Jiang J."/>
            <person name="Leong S.A."/>
            <person name="Iwama H."/>
            <person name="Gojobori T."/>
            <person name="Itoh T."/>
            <person name="Niimura Y."/>
            <person name="Fujii Y."/>
            <person name="Habara T."/>
            <person name="Sakai H."/>
            <person name="Sato Y."/>
            <person name="Wilson G."/>
            <person name="Kumar K."/>
            <person name="McCouch S."/>
            <person name="Juretic N."/>
            <person name="Hoen D."/>
            <person name="Wright S."/>
            <person name="Bruskiewich R."/>
            <person name="Bureau T."/>
            <person name="Miyao A."/>
            <person name="Hirochika H."/>
            <person name="Nishikawa T."/>
            <person name="Kadowaki K."/>
            <person name="Sugiura M."/>
            <person name="Burr B."/>
            <person name="Sasaki T."/>
        </authorList>
    </citation>
    <scope>NUCLEOTIDE SEQUENCE [LARGE SCALE GENOMIC DNA]</scope>
    <source>
        <strain evidence="2">cv. Nipponbare</strain>
    </source>
</reference>
<keyword evidence="2" id="KW-1185">Reference proteome</keyword>
<organism evidence="1 2">
    <name type="scientific">Oryza sativa subsp. japonica</name>
    <name type="common">Rice</name>
    <dbReference type="NCBI Taxonomy" id="39947"/>
    <lineage>
        <taxon>Eukaryota</taxon>
        <taxon>Viridiplantae</taxon>
        <taxon>Streptophyta</taxon>
        <taxon>Embryophyta</taxon>
        <taxon>Tracheophyta</taxon>
        <taxon>Spermatophyta</taxon>
        <taxon>Magnoliopsida</taxon>
        <taxon>Liliopsida</taxon>
        <taxon>Poales</taxon>
        <taxon>Poaceae</taxon>
        <taxon>BOP clade</taxon>
        <taxon>Oryzoideae</taxon>
        <taxon>Oryzeae</taxon>
        <taxon>Oryzinae</taxon>
        <taxon>Oryza</taxon>
        <taxon>Oryza sativa</taxon>
    </lineage>
</organism>
<evidence type="ECO:0000313" key="2">
    <source>
        <dbReference type="Proteomes" id="UP000059680"/>
    </source>
</evidence>
<sequence length="177" mass="19280">MRQWRRGRSRVCGDSGDGEVMVTVTVVGGGMVASDGLPRARQMAASAGTTSFGGVVGDRLDAEWRSRWQRRLARRERRGRRRWRPAWHKRRNRWREAGLAREARSVDEAGFVREAQPAVEEATSVRGGAAGGCGAVFDARRLAGGGASVQGPHMSAEFEWWWSIGASAVDSQVVSGG</sequence>
<protein>
    <submittedName>
        <fullName evidence="1">Os05g0313298 protein</fullName>
    </submittedName>
</protein>